<gene>
    <name evidence="9" type="ORF">GTS_34390</name>
</gene>
<dbReference type="PANTHER" id="PTHR43399">
    <property type="entry name" value="SUBTILISIN-RELATED"/>
    <property type="match status" value="1"/>
</dbReference>
<dbReference type="InterPro" id="IPR040483">
    <property type="entry name" value="PatG_dom"/>
</dbReference>
<evidence type="ECO:0000256" key="3">
    <source>
        <dbReference type="ARBA" id="ARBA00022801"/>
    </source>
</evidence>
<comment type="similarity">
    <text evidence="1 5">Belongs to the peptidase S8 family.</text>
</comment>
<keyword evidence="2" id="KW-0645">Protease</keyword>
<dbReference type="InterPro" id="IPR040636">
    <property type="entry name" value="PatG_C"/>
</dbReference>
<protein>
    <recommendedName>
        <fullName evidence="11">Peptidase S8/S53 domain-containing protein</fullName>
    </recommendedName>
</protein>
<organism evidence="9 10">
    <name type="scientific">Gandjariella thermophila</name>
    <dbReference type="NCBI Taxonomy" id="1931992"/>
    <lineage>
        <taxon>Bacteria</taxon>
        <taxon>Bacillati</taxon>
        <taxon>Actinomycetota</taxon>
        <taxon>Actinomycetes</taxon>
        <taxon>Pseudonocardiales</taxon>
        <taxon>Pseudonocardiaceae</taxon>
        <taxon>Gandjariella</taxon>
    </lineage>
</organism>
<evidence type="ECO:0000256" key="2">
    <source>
        <dbReference type="ARBA" id="ARBA00022670"/>
    </source>
</evidence>
<evidence type="ECO:0000259" key="8">
    <source>
        <dbReference type="Pfam" id="PF18065"/>
    </source>
</evidence>
<evidence type="ECO:0000256" key="5">
    <source>
        <dbReference type="PROSITE-ProRule" id="PRU01240"/>
    </source>
</evidence>
<dbReference type="SUPFAM" id="SSF52743">
    <property type="entry name" value="Subtilisin-like"/>
    <property type="match status" value="1"/>
</dbReference>
<keyword evidence="10" id="KW-1185">Reference proteome</keyword>
<evidence type="ECO:0000313" key="10">
    <source>
        <dbReference type="Proteomes" id="UP000298860"/>
    </source>
</evidence>
<keyword evidence="4" id="KW-0720">Serine protease</keyword>
<dbReference type="GO" id="GO:0004252">
    <property type="term" value="F:serine-type endopeptidase activity"/>
    <property type="evidence" value="ECO:0007669"/>
    <property type="project" value="InterPro"/>
</dbReference>
<dbReference type="AlphaFoldDB" id="A0A4D4JBJ3"/>
<dbReference type="GO" id="GO:0006508">
    <property type="term" value="P:proteolysis"/>
    <property type="evidence" value="ECO:0007669"/>
    <property type="project" value="UniProtKB-KW"/>
</dbReference>
<evidence type="ECO:0000259" key="7">
    <source>
        <dbReference type="Pfam" id="PF18047"/>
    </source>
</evidence>
<dbReference type="Pfam" id="PF00082">
    <property type="entry name" value="Peptidase_S8"/>
    <property type="match status" value="1"/>
</dbReference>
<dbReference type="Pfam" id="PF18047">
    <property type="entry name" value="PatG_D"/>
    <property type="match status" value="1"/>
</dbReference>
<dbReference type="InterPro" id="IPR051048">
    <property type="entry name" value="Peptidase_S8/S53_subtilisin"/>
</dbReference>
<evidence type="ECO:0000256" key="4">
    <source>
        <dbReference type="ARBA" id="ARBA00022825"/>
    </source>
</evidence>
<dbReference type="InterPro" id="IPR036852">
    <property type="entry name" value="Peptidase_S8/S53_dom_sf"/>
</dbReference>
<feature type="domain" description="Peptidase S8/S53" evidence="6">
    <location>
        <begin position="62"/>
        <end position="261"/>
    </location>
</feature>
<dbReference type="InterPro" id="IPR023828">
    <property type="entry name" value="Peptidase_S8_Ser-AS"/>
</dbReference>
<dbReference type="InterPro" id="IPR000209">
    <property type="entry name" value="Peptidase_S8/S53_dom"/>
</dbReference>
<name>A0A4D4JBJ3_9PSEU</name>
<comment type="caution">
    <text evidence="5">Lacks conserved residue(s) required for the propagation of feature annotation.</text>
</comment>
<keyword evidence="3" id="KW-0378">Hydrolase</keyword>
<sequence length="567" mass="60110">MTAIESIPGVRELWRHTVGEPDVTIGVVEGLPDLAHPCFAGAELTVLEPSWLPASLTHEVLTEHGTFVASVLFGQHHGPVRGLAPRCRGIVVPALRDQDTVLDPLNAARAIEALVDAGVHVIHFTAAHPTRSDDADDLLKRAVRHAERAGVLIVAPTGNDYGEHRVIPGILPEVLAVGAHRDDGTMFRFSNWGPRFRDHGIVAPGDELRAAAPGGGTTVHKGTSIATPIVSGVAALLVSVQRRQGRRPDPLAVRAALLASARPCTPAESHGEPDRCLAGRLDVAAATRAVLSPGVVTAAAVSGPPVYALGSLGYDFGTEARRDAFRTLLAGHGDPLDPRAVANQLAARPPDAAALIWTLELDGCPVYAIEPVGAFAAEVHRVLARLLAARDEVDRVCLPGRISGRTARLLSGTVVPTVEIERPRGLSSWDAGRLTARATAALPDPDAQRARQALRELLARIVHDCRNLGTTARDRALNFAATNAVQAGSALAAAAVDGYVLDGIAVAPSPFGRAGRDCWDVRFRLVDPDNNQRARRVCRFTVDVSDPLPLPVGEVRTWLETRGKESP</sequence>
<reference evidence="10" key="1">
    <citation type="submission" date="2019-04" db="EMBL/GenBank/DDBJ databases">
        <title>Draft genome sequence of Pseudonocardiaceae bacterium SL3-2-4.</title>
        <authorList>
            <person name="Ningsih F."/>
            <person name="Yokota A."/>
            <person name="Sakai Y."/>
            <person name="Nanatani K."/>
            <person name="Yabe S."/>
            <person name="Oetari A."/>
            <person name="Sjamsuridzal W."/>
        </authorList>
    </citation>
    <scope>NUCLEOTIDE SEQUENCE [LARGE SCALE GENOMIC DNA]</scope>
    <source>
        <strain evidence="10">SL3-2-4</strain>
    </source>
</reference>
<dbReference type="PROSITE" id="PS00138">
    <property type="entry name" value="SUBTILASE_SER"/>
    <property type="match status" value="1"/>
</dbReference>
<evidence type="ECO:0000259" key="6">
    <source>
        <dbReference type="Pfam" id="PF00082"/>
    </source>
</evidence>
<dbReference type="Pfam" id="PF18065">
    <property type="entry name" value="PatG_C"/>
    <property type="match status" value="1"/>
</dbReference>
<dbReference type="Gene3D" id="3.40.50.200">
    <property type="entry name" value="Peptidase S8/S53 domain"/>
    <property type="match status" value="1"/>
</dbReference>
<evidence type="ECO:0000256" key="1">
    <source>
        <dbReference type="ARBA" id="ARBA00011073"/>
    </source>
</evidence>
<dbReference type="PANTHER" id="PTHR43399:SF4">
    <property type="entry name" value="CELL WALL-ASSOCIATED PROTEASE"/>
    <property type="match status" value="1"/>
</dbReference>
<proteinExistence type="inferred from homology"/>
<accession>A0A4D4JBJ3</accession>
<dbReference type="OrthoDB" id="9816306at2"/>
<evidence type="ECO:0008006" key="11">
    <source>
        <dbReference type="Google" id="ProtNLM"/>
    </source>
</evidence>
<feature type="domain" description="PatG C-terminal" evidence="8">
    <location>
        <begin position="448"/>
        <end position="558"/>
    </location>
</feature>
<dbReference type="EMBL" id="BJFL01000017">
    <property type="protein sequence ID" value="GDY31806.1"/>
    <property type="molecule type" value="Genomic_DNA"/>
</dbReference>
<dbReference type="RefSeq" id="WP_137814855.1">
    <property type="nucleotide sequence ID" value="NZ_BJFL01000017.1"/>
</dbReference>
<feature type="domain" description="PatG" evidence="7">
    <location>
        <begin position="306"/>
        <end position="392"/>
    </location>
</feature>
<comment type="caution">
    <text evidence="9">The sequence shown here is derived from an EMBL/GenBank/DDBJ whole genome shotgun (WGS) entry which is preliminary data.</text>
</comment>
<evidence type="ECO:0000313" key="9">
    <source>
        <dbReference type="EMBL" id="GDY31806.1"/>
    </source>
</evidence>
<dbReference type="PROSITE" id="PS51892">
    <property type="entry name" value="SUBTILASE"/>
    <property type="match status" value="1"/>
</dbReference>
<dbReference type="Proteomes" id="UP000298860">
    <property type="component" value="Unassembled WGS sequence"/>
</dbReference>